<keyword evidence="8" id="KW-0472">Membrane</keyword>
<organism evidence="10 11">
    <name type="scientific">Helianthus annuus</name>
    <name type="common">Common sunflower</name>
    <dbReference type="NCBI Taxonomy" id="4232"/>
    <lineage>
        <taxon>Eukaryota</taxon>
        <taxon>Viridiplantae</taxon>
        <taxon>Streptophyta</taxon>
        <taxon>Embryophyta</taxon>
        <taxon>Tracheophyta</taxon>
        <taxon>Spermatophyta</taxon>
        <taxon>Magnoliopsida</taxon>
        <taxon>eudicotyledons</taxon>
        <taxon>Gunneridae</taxon>
        <taxon>Pentapetalae</taxon>
        <taxon>asterids</taxon>
        <taxon>campanulids</taxon>
        <taxon>Asterales</taxon>
        <taxon>Asteraceae</taxon>
        <taxon>Asteroideae</taxon>
        <taxon>Heliantheae alliance</taxon>
        <taxon>Heliantheae</taxon>
        <taxon>Helianthus</taxon>
    </lineage>
</organism>
<accession>A0A251TAP1</accession>
<evidence type="ECO:0000313" key="9">
    <source>
        <dbReference type="EMBL" id="KAF5782193.1"/>
    </source>
</evidence>
<dbReference type="InterPro" id="IPR003359">
    <property type="entry name" value="PSI_Ycf4_assembly"/>
</dbReference>
<reference evidence="10" key="2">
    <citation type="submission" date="2017-02" db="EMBL/GenBank/DDBJ databases">
        <title>Sunflower complete genome.</title>
        <authorList>
            <person name="Langlade N."/>
            <person name="Munos S."/>
        </authorList>
    </citation>
    <scope>NUCLEOTIDE SEQUENCE [LARGE SCALE GENOMIC DNA]</scope>
    <source>
        <tissue evidence="10">Leaves</tissue>
    </source>
</reference>
<evidence type="ECO:0000256" key="8">
    <source>
        <dbReference type="ARBA" id="ARBA00023136"/>
    </source>
</evidence>
<reference evidence="9" key="3">
    <citation type="submission" date="2020-06" db="EMBL/GenBank/DDBJ databases">
        <title>Helianthus annuus Genome sequencing and assembly Release 2.</title>
        <authorList>
            <person name="Gouzy J."/>
            <person name="Langlade N."/>
            <person name="Munos S."/>
        </authorList>
    </citation>
    <scope>NUCLEOTIDE SEQUENCE</scope>
    <source>
        <tissue evidence="9">Leaves</tissue>
    </source>
</reference>
<protein>
    <recommendedName>
        <fullName evidence="4">Photosystem I assembly protein Ycf4</fullName>
    </recommendedName>
</protein>
<evidence type="ECO:0000256" key="7">
    <source>
        <dbReference type="ARBA" id="ARBA00022989"/>
    </source>
</evidence>
<keyword evidence="7" id="KW-1133">Transmembrane helix</keyword>
<dbReference type="AlphaFoldDB" id="A0A251TAP1"/>
<evidence type="ECO:0000256" key="3">
    <source>
        <dbReference type="ARBA" id="ARBA00008198"/>
    </source>
</evidence>
<dbReference type="Gramene" id="mRNA:HanXRQr2_Chr11g0492741">
    <property type="protein sequence ID" value="CDS:HanXRQr2_Chr11g0492741.1"/>
    <property type="gene ID" value="HanXRQr2_Chr11g0492741"/>
</dbReference>
<dbReference type="GO" id="GO:0009522">
    <property type="term" value="C:photosystem I"/>
    <property type="evidence" value="ECO:0007669"/>
    <property type="project" value="InterPro"/>
</dbReference>
<name>A0A251TAP1_HELAN</name>
<dbReference type="InParanoid" id="A0A251TAP1"/>
<keyword evidence="11" id="KW-1185">Reference proteome</keyword>
<keyword evidence="5" id="KW-0602">Photosynthesis</keyword>
<dbReference type="GO" id="GO:0015979">
    <property type="term" value="P:photosynthesis"/>
    <property type="evidence" value="ECO:0007669"/>
    <property type="project" value="UniProtKB-KW"/>
</dbReference>
<proteinExistence type="inferred from homology"/>
<dbReference type="EMBL" id="CM007900">
    <property type="protein sequence ID" value="OTG08108.1"/>
    <property type="molecule type" value="Genomic_DNA"/>
</dbReference>
<evidence type="ECO:0000313" key="11">
    <source>
        <dbReference type="Proteomes" id="UP000215914"/>
    </source>
</evidence>
<dbReference type="STRING" id="4232.A0A251TAP1"/>
<keyword evidence="6" id="KW-0812">Transmembrane</keyword>
<evidence type="ECO:0000256" key="6">
    <source>
        <dbReference type="ARBA" id="ARBA00022692"/>
    </source>
</evidence>
<evidence type="ECO:0000313" key="10">
    <source>
        <dbReference type="EMBL" id="OTG08108.1"/>
    </source>
</evidence>
<reference evidence="9 11" key="1">
    <citation type="journal article" date="2017" name="Nature">
        <title>The sunflower genome provides insights into oil metabolism, flowering and Asterid evolution.</title>
        <authorList>
            <person name="Badouin H."/>
            <person name="Gouzy J."/>
            <person name="Grassa C.J."/>
            <person name="Murat F."/>
            <person name="Staton S.E."/>
            <person name="Cottret L."/>
            <person name="Lelandais-Briere C."/>
            <person name="Owens G.L."/>
            <person name="Carrere S."/>
            <person name="Mayjonade B."/>
            <person name="Legrand L."/>
            <person name="Gill N."/>
            <person name="Kane N.C."/>
            <person name="Bowers J.E."/>
            <person name="Hubner S."/>
            <person name="Bellec A."/>
            <person name="Berard A."/>
            <person name="Berges H."/>
            <person name="Blanchet N."/>
            <person name="Boniface M.C."/>
            <person name="Brunel D."/>
            <person name="Catrice O."/>
            <person name="Chaidir N."/>
            <person name="Claudel C."/>
            <person name="Donnadieu C."/>
            <person name="Faraut T."/>
            <person name="Fievet G."/>
            <person name="Helmstetter N."/>
            <person name="King M."/>
            <person name="Knapp S.J."/>
            <person name="Lai Z."/>
            <person name="Le Paslier M.C."/>
            <person name="Lippi Y."/>
            <person name="Lorenzon L."/>
            <person name="Mandel J.R."/>
            <person name="Marage G."/>
            <person name="Marchand G."/>
            <person name="Marquand E."/>
            <person name="Bret-Mestries E."/>
            <person name="Morien E."/>
            <person name="Nambeesan S."/>
            <person name="Nguyen T."/>
            <person name="Pegot-Espagnet P."/>
            <person name="Pouilly N."/>
            <person name="Raftis F."/>
            <person name="Sallet E."/>
            <person name="Schiex T."/>
            <person name="Thomas J."/>
            <person name="Vandecasteele C."/>
            <person name="Vares D."/>
            <person name="Vear F."/>
            <person name="Vautrin S."/>
            <person name="Crespi M."/>
            <person name="Mangin B."/>
            <person name="Burke J.M."/>
            <person name="Salse J."/>
            <person name="Munos S."/>
            <person name="Vincourt P."/>
            <person name="Rieseberg L.H."/>
            <person name="Langlade N.B."/>
        </authorList>
    </citation>
    <scope>NUCLEOTIDE SEQUENCE [LARGE SCALE GENOMIC DNA]</scope>
    <source>
        <strain evidence="11">cv. SF193</strain>
        <tissue evidence="9">Leaves</tissue>
    </source>
</reference>
<comment type="subcellular location">
    <subcellularLocation>
        <location evidence="2">Membrane</location>
        <topology evidence="2">Multi-pass membrane protein</topology>
    </subcellularLocation>
</comment>
<evidence type="ECO:0000256" key="1">
    <source>
        <dbReference type="ARBA" id="ARBA00002862"/>
    </source>
</evidence>
<dbReference type="Pfam" id="PF02392">
    <property type="entry name" value="Ycf4"/>
    <property type="match status" value="1"/>
</dbReference>
<dbReference type="EMBL" id="MNCJ02000326">
    <property type="protein sequence ID" value="KAF5782193.1"/>
    <property type="molecule type" value="Genomic_DNA"/>
</dbReference>
<comment type="function">
    <text evidence="1">Seems to be required for the assembly of the photosystem I complex.</text>
</comment>
<comment type="similarity">
    <text evidence="3">Belongs to the Ycf4 family.</text>
</comment>
<evidence type="ECO:0000256" key="4">
    <source>
        <dbReference type="ARBA" id="ARBA00015395"/>
    </source>
</evidence>
<evidence type="ECO:0000256" key="5">
    <source>
        <dbReference type="ARBA" id="ARBA00022531"/>
    </source>
</evidence>
<sequence>MFFYGCNHVGSGYDRFDIKDGIVCIFRWGFHGKNHRFFLRFLLNDIQFITIKVKEGIYARHIWILEASQPIPLTHIDENFMSLQHL</sequence>
<dbReference type="Proteomes" id="UP000215914">
    <property type="component" value="Chromosome 11"/>
</dbReference>
<gene>
    <name evidence="10" type="ORF">HannXRQ_Chr11g0337941</name>
    <name evidence="9" type="ORF">HanXRQr2_Chr11g0492741</name>
</gene>
<evidence type="ECO:0000256" key="2">
    <source>
        <dbReference type="ARBA" id="ARBA00004141"/>
    </source>
</evidence>